<dbReference type="Pfam" id="PF00805">
    <property type="entry name" value="Pentapeptide"/>
    <property type="match status" value="1"/>
</dbReference>
<proteinExistence type="predicted"/>
<evidence type="ECO:0000313" key="1">
    <source>
        <dbReference type="EMBL" id="NMO16265.1"/>
    </source>
</evidence>
<sequence>MDKRFFKFRWESPTRFSDEEFESFDFSGTDFTGVFFINSTFKNCLFEKGTPGNLAFFGCDFRDCTFTGFDFRRISVGAEGGLFEGCQFKKCNFTGRHFEYPHFENCDFDHCKLKGVNFNDASFSRCRFIGKIEDSTFNGLYHKKSTGHPPLREVDFSKAILGDFVTFENCDLSTCIPPEGREFSELLYQIYKNKPGILSTGSPDRIVIQG</sequence>
<accession>A0A848LGB6</accession>
<protein>
    <submittedName>
        <fullName evidence="1">Pentapeptide repeat-containing protein</fullName>
    </submittedName>
</protein>
<dbReference type="Proteomes" id="UP000518300">
    <property type="component" value="Unassembled WGS sequence"/>
</dbReference>
<dbReference type="PANTHER" id="PTHR42999:SF1">
    <property type="entry name" value="PENTAPEPTIDE REPEAT-CONTAINING PROTEIN"/>
    <property type="match status" value="1"/>
</dbReference>
<reference evidence="1 2" key="1">
    <citation type="submission" date="2020-04" db="EMBL/GenBank/DDBJ databases">
        <title>Draft genome of Pyxidicoccus fallax type strain.</title>
        <authorList>
            <person name="Whitworth D.E."/>
        </authorList>
    </citation>
    <scope>NUCLEOTIDE SEQUENCE [LARGE SCALE GENOMIC DNA]</scope>
    <source>
        <strain evidence="1 2">DSM 14698</strain>
    </source>
</reference>
<dbReference type="InterPro" id="IPR001646">
    <property type="entry name" value="5peptide_repeat"/>
</dbReference>
<keyword evidence="2" id="KW-1185">Reference proteome</keyword>
<dbReference type="RefSeq" id="WP_169345556.1">
    <property type="nucleotide sequence ID" value="NZ_JABBJJ010000062.1"/>
</dbReference>
<evidence type="ECO:0000313" key="2">
    <source>
        <dbReference type="Proteomes" id="UP000518300"/>
    </source>
</evidence>
<name>A0A848LGB6_9BACT</name>
<organism evidence="1 2">
    <name type="scientific">Pyxidicoccus fallax</name>
    <dbReference type="NCBI Taxonomy" id="394095"/>
    <lineage>
        <taxon>Bacteria</taxon>
        <taxon>Pseudomonadati</taxon>
        <taxon>Myxococcota</taxon>
        <taxon>Myxococcia</taxon>
        <taxon>Myxococcales</taxon>
        <taxon>Cystobacterineae</taxon>
        <taxon>Myxococcaceae</taxon>
        <taxon>Pyxidicoccus</taxon>
    </lineage>
</organism>
<dbReference type="InterPro" id="IPR052949">
    <property type="entry name" value="PA_immunity-related"/>
</dbReference>
<dbReference type="AlphaFoldDB" id="A0A848LGB6"/>
<dbReference type="PANTHER" id="PTHR42999">
    <property type="entry name" value="ANTIBIOTIC RESISTANCE PROTEIN MCBG"/>
    <property type="match status" value="1"/>
</dbReference>
<dbReference type="Gene3D" id="2.160.20.80">
    <property type="entry name" value="E3 ubiquitin-protein ligase SopA"/>
    <property type="match status" value="1"/>
</dbReference>
<gene>
    <name evidence="1" type="ORF">HG543_15595</name>
</gene>
<dbReference type="SUPFAM" id="SSF141571">
    <property type="entry name" value="Pentapeptide repeat-like"/>
    <property type="match status" value="1"/>
</dbReference>
<dbReference type="EMBL" id="JABBJJ010000062">
    <property type="protein sequence ID" value="NMO16265.1"/>
    <property type="molecule type" value="Genomic_DNA"/>
</dbReference>
<comment type="caution">
    <text evidence="1">The sequence shown here is derived from an EMBL/GenBank/DDBJ whole genome shotgun (WGS) entry which is preliminary data.</text>
</comment>